<accession>A0ABS5W4T1</accession>
<dbReference type="EMBL" id="JAHFVK010000001">
    <property type="protein sequence ID" value="MBT2134220.1"/>
    <property type="molecule type" value="Genomic_DNA"/>
</dbReference>
<keyword evidence="5" id="KW-1185">Reference proteome</keyword>
<proteinExistence type="predicted"/>
<feature type="signal peptide" evidence="3">
    <location>
        <begin position="1"/>
        <end position="28"/>
    </location>
</feature>
<name>A0ABS5W4T1_9SPHN</name>
<feature type="chain" id="PRO_5047054025" evidence="3">
    <location>
        <begin position="29"/>
        <end position="320"/>
    </location>
</feature>
<dbReference type="RefSeq" id="WP_214535561.1">
    <property type="nucleotide sequence ID" value="NZ_JAHFVK010000001.1"/>
</dbReference>
<sequence length="320" mass="33149">MKKTRNSSLSSASVIATAMLLGATPGFAQSAEPSVSPFPEVAAPAPLPETSPTKTAEPVMISSPVVQPIPEPEPEAVPAASTDPVAAAPTTRTVQRATAPREAEAPRAAPVAVADPAPAAKLPAAPVDVVPFEPGEPAPVVDEAPAAPVDNQLADDLLPIGLGGLAVLALAVWGFIAIGRRKPLDRRAASGARPAPKPVERQVPATLGASPVVATPVPARIWSQNLAPTQPANLAHSGAGVALPRTMPASFEERDALLKRMVAAKPDRANPFVGYKARMKRARLILQSLGRDFTDAEPWIDLSQYSANWPELSRSKTAAA</sequence>
<gene>
    <name evidence="4" type="ORF">KK137_07750</name>
</gene>
<evidence type="ECO:0000256" key="3">
    <source>
        <dbReference type="SAM" id="SignalP"/>
    </source>
</evidence>
<protein>
    <submittedName>
        <fullName evidence="4">Uncharacterized protein</fullName>
    </submittedName>
</protein>
<evidence type="ECO:0000256" key="2">
    <source>
        <dbReference type="SAM" id="Phobius"/>
    </source>
</evidence>
<evidence type="ECO:0000313" key="4">
    <source>
        <dbReference type="EMBL" id="MBT2134220.1"/>
    </source>
</evidence>
<reference evidence="4 5" key="1">
    <citation type="submission" date="2021-05" db="EMBL/GenBank/DDBJ databases">
        <title>Croceibacterium sp. LX-88 genome sequence.</title>
        <authorList>
            <person name="Luo X."/>
        </authorList>
    </citation>
    <scope>NUCLEOTIDE SEQUENCE [LARGE SCALE GENOMIC DNA]</scope>
    <source>
        <strain evidence="4 5">LX-88</strain>
    </source>
</reference>
<keyword evidence="2" id="KW-1133">Transmembrane helix</keyword>
<dbReference type="Proteomes" id="UP000811255">
    <property type="component" value="Unassembled WGS sequence"/>
</dbReference>
<feature type="transmembrane region" description="Helical" evidence="2">
    <location>
        <begin position="157"/>
        <end position="178"/>
    </location>
</feature>
<keyword evidence="3" id="KW-0732">Signal</keyword>
<organism evidence="4 5">
    <name type="scientific">Croceibacterium selenioxidans</name>
    <dbReference type="NCBI Taxonomy" id="2838833"/>
    <lineage>
        <taxon>Bacteria</taxon>
        <taxon>Pseudomonadati</taxon>
        <taxon>Pseudomonadota</taxon>
        <taxon>Alphaproteobacteria</taxon>
        <taxon>Sphingomonadales</taxon>
        <taxon>Erythrobacteraceae</taxon>
        <taxon>Croceibacterium</taxon>
    </lineage>
</organism>
<evidence type="ECO:0000313" key="5">
    <source>
        <dbReference type="Proteomes" id="UP000811255"/>
    </source>
</evidence>
<feature type="region of interest" description="Disordered" evidence="1">
    <location>
        <begin position="27"/>
        <end position="110"/>
    </location>
</feature>
<comment type="caution">
    <text evidence="4">The sequence shown here is derived from an EMBL/GenBank/DDBJ whole genome shotgun (WGS) entry which is preliminary data.</text>
</comment>
<keyword evidence="2" id="KW-0812">Transmembrane</keyword>
<evidence type="ECO:0000256" key="1">
    <source>
        <dbReference type="SAM" id="MobiDB-lite"/>
    </source>
</evidence>
<keyword evidence="2" id="KW-0472">Membrane</keyword>